<dbReference type="SUPFAM" id="SSF56784">
    <property type="entry name" value="HAD-like"/>
    <property type="match status" value="1"/>
</dbReference>
<evidence type="ECO:0000256" key="11">
    <source>
        <dbReference type="SAM" id="MobiDB-lite"/>
    </source>
</evidence>
<evidence type="ECO:0000313" key="13">
    <source>
        <dbReference type="EMBL" id="MCP1386395.1"/>
    </source>
</evidence>
<keyword evidence="8 10" id="KW-1133">Transmembrane helix</keyword>
<feature type="transmembrane region" description="Helical" evidence="10">
    <location>
        <begin position="638"/>
        <end position="659"/>
    </location>
</feature>
<keyword evidence="4 10" id="KW-0479">Metal-binding</keyword>
<dbReference type="Gene3D" id="3.40.50.1000">
    <property type="entry name" value="HAD superfamily/HAD-like"/>
    <property type="match status" value="1"/>
</dbReference>
<feature type="region of interest" description="Disordered" evidence="11">
    <location>
        <begin position="1"/>
        <end position="46"/>
    </location>
</feature>
<evidence type="ECO:0000256" key="10">
    <source>
        <dbReference type="RuleBase" id="RU362081"/>
    </source>
</evidence>
<feature type="transmembrane region" description="Helical" evidence="10">
    <location>
        <begin position="120"/>
        <end position="143"/>
    </location>
</feature>
<feature type="transmembrane region" description="Helical" evidence="10">
    <location>
        <begin position="149"/>
        <end position="166"/>
    </location>
</feature>
<keyword evidence="6 10" id="KW-0067">ATP-binding</keyword>
<keyword evidence="13" id="KW-0378">Hydrolase</keyword>
<dbReference type="SUPFAM" id="SSF81653">
    <property type="entry name" value="Calcium ATPase, transduction domain A"/>
    <property type="match status" value="1"/>
</dbReference>
<dbReference type="RefSeq" id="WP_253533234.1">
    <property type="nucleotide sequence ID" value="NZ_JAMZEL010000024.1"/>
</dbReference>
<keyword evidence="3 10" id="KW-0812">Transmembrane</keyword>
<feature type="transmembrane region" description="Helical" evidence="10">
    <location>
        <begin position="300"/>
        <end position="322"/>
    </location>
</feature>
<dbReference type="NCBIfam" id="TIGR01512">
    <property type="entry name" value="ATPase-IB2_Cd"/>
    <property type="match status" value="1"/>
</dbReference>
<evidence type="ECO:0000256" key="2">
    <source>
        <dbReference type="ARBA" id="ARBA00006024"/>
    </source>
</evidence>
<dbReference type="Proteomes" id="UP001204772">
    <property type="component" value="Unassembled WGS sequence"/>
</dbReference>
<gene>
    <name evidence="13" type="ORF">NCI00_28390</name>
</gene>
<dbReference type="InterPro" id="IPR044492">
    <property type="entry name" value="P_typ_ATPase_HD_dom"/>
</dbReference>
<dbReference type="PANTHER" id="PTHR43520:SF8">
    <property type="entry name" value="P-TYPE CU(+) TRANSPORTER"/>
    <property type="match status" value="1"/>
</dbReference>
<feature type="domain" description="P-type ATPase A" evidence="12">
    <location>
        <begin position="184"/>
        <end position="284"/>
    </location>
</feature>
<dbReference type="GO" id="GO:0016787">
    <property type="term" value="F:hydrolase activity"/>
    <property type="evidence" value="ECO:0007669"/>
    <property type="project" value="UniProtKB-KW"/>
</dbReference>
<evidence type="ECO:0000256" key="8">
    <source>
        <dbReference type="ARBA" id="ARBA00022989"/>
    </source>
</evidence>
<dbReference type="NCBIfam" id="TIGR01494">
    <property type="entry name" value="ATPase_P-type"/>
    <property type="match status" value="1"/>
</dbReference>
<organism evidence="13 14">
    <name type="scientific">Runella salmonicolor</name>
    <dbReference type="NCBI Taxonomy" id="2950278"/>
    <lineage>
        <taxon>Bacteria</taxon>
        <taxon>Pseudomonadati</taxon>
        <taxon>Bacteroidota</taxon>
        <taxon>Cytophagia</taxon>
        <taxon>Cytophagales</taxon>
        <taxon>Spirosomataceae</taxon>
        <taxon>Runella</taxon>
    </lineage>
</organism>
<evidence type="ECO:0000256" key="6">
    <source>
        <dbReference type="ARBA" id="ARBA00022840"/>
    </source>
</evidence>
<comment type="subcellular location">
    <subcellularLocation>
        <location evidence="10">Cell membrane</location>
    </subcellularLocation>
    <subcellularLocation>
        <location evidence="1">Endomembrane system</location>
        <topology evidence="1">Multi-pass membrane protein</topology>
    </subcellularLocation>
</comment>
<evidence type="ECO:0000313" key="14">
    <source>
        <dbReference type="Proteomes" id="UP001204772"/>
    </source>
</evidence>
<dbReference type="InterPro" id="IPR001757">
    <property type="entry name" value="P_typ_ATPase"/>
</dbReference>
<evidence type="ECO:0000256" key="9">
    <source>
        <dbReference type="ARBA" id="ARBA00023136"/>
    </source>
</evidence>
<sequence>MNHEHHHSTNGGNQPPADHTAHSARQHLGGHSGHGKNPKHGEAGHDHSGMIEDFKRRFYVSLFLTVPILVLSDMIQHWLGFQLEFTGRKYLLLALSTALFWYGGKPFLEGCWEELKNRLPGMMTLIAMAIMVAFVYSAATVFGFPGMDFFWELATLIVIMLLGHWLEMRSVAGASKALELLVQMIPAEAHMYHGAMLHDMPVKELKPNDRILVRPGEKIPVDGIILKGESYLNESMLTGESTPVLKRTGEKVIAGAINGNGSLEIRVEQTGEGTYLAKVIQMVKEAQNTKSSTQRLADRAAFWLTIVALVMGVGTLTAWLVLGQTWAYAVERMVTVMVISCPHALGLAIPLVVAISTTLAAKNGLLIRNRTAFENARKITTLIFDKTGTLTTGIFGVTRMGSFLPSVSENELLGLAAALEQNSEHPIATGIINEAKKLNLDIPTVDSFEAITGKGVSGKVKEKTVLIVSPGYLRENQLSIPDKAIGDASETIVFVLIDSQLGGFIALADQLRESSAEAIKIVSNQGIKTFMLTGDNKTVAKTVSEKLGMTGFMAEVLPHQKLDKIKEQQQKGEFVAMTGDGVNDAPALAQADIGIAIGSGTDVAAETADIILVNSDPKDVASLIQFGRATYQKMIQNLVWATAYNVITLPLATGFIPGIVISPAIGAVFMSLSTIIVAINAQMLRFR</sequence>
<keyword evidence="14" id="KW-1185">Reference proteome</keyword>
<dbReference type="Pfam" id="PF00702">
    <property type="entry name" value="Hydrolase"/>
    <property type="match status" value="1"/>
</dbReference>
<feature type="transmembrane region" description="Helical" evidence="10">
    <location>
        <begin position="665"/>
        <end position="684"/>
    </location>
</feature>
<dbReference type="InterPro" id="IPR023298">
    <property type="entry name" value="ATPase_P-typ_TM_dom_sf"/>
</dbReference>
<dbReference type="InterPro" id="IPR036412">
    <property type="entry name" value="HAD-like_sf"/>
</dbReference>
<keyword evidence="10" id="KW-1003">Cell membrane</keyword>
<dbReference type="InterPro" id="IPR059000">
    <property type="entry name" value="ATPase_P-type_domA"/>
</dbReference>
<accession>A0ABT1FX96</accession>
<name>A0ABT1FX96_9BACT</name>
<dbReference type="NCBIfam" id="TIGR01511">
    <property type="entry name" value="ATPase-IB1_Cu"/>
    <property type="match status" value="1"/>
</dbReference>
<evidence type="ECO:0000259" key="12">
    <source>
        <dbReference type="Pfam" id="PF00122"/>
    </source>
</evidence>
<dbReference type="Pfam" id="PF00122">
    <property type="entry name" value="E1-E2_ATPase"/>
    <property type="match status" value="1"/>
</dbReference>
<dbReference type="InterPro" id="IPR027256">
    <property type="entry name" value="P-typ_ATPase_IB"/>
</dbReference>
<evidence type="ECO:0000256" key="7">
    <source>
        <dbReference type="ARBA" id="ARBA00022967"/>
    </source>
</evidence>
<evidence type="ECO:0000256" key="5">
    <source>
        <dbReference type="ARBA" id="ARBA00022741"/>
    </source>
</evidence>
<evidence type="ECO:0000256" key="4">
    <source>
        <dbReference type="ARBA" id="ARBA00022723"/>
    </source>
</evidence>
<proteinExistence type="inferred from homology"/>
<dbReference type="PROSITE" id="PS00154">
    <property type="entry name" value="ATPASE_E1_E2"/>
    <property type="match status" value="1"/>
</dbReference>
<comment type="caution">
    <text evidence="13">The sequence shown here is derived from an EMBL/GenBank/DDBJ whole genome shotgun (WGS) entry which is preliminary data.</text>
</comment>
<dbReference type="NCBIfam" id="TIGR01525">
    <property type="entry name" value="ATPase-IB_hvy"/>
    <property type="match status" value="1"/>
</dbReference>
<dbReference type="PANTHER" id="PTHR43520">
    <property type="entry name" value="ATP7, ISOFORM B"/>
    <property type="match status" value="1"/>
</dbReference>
<dbReference type="InterPro" id="IPR023299">
    <property type="entry name" value="ATPase_P-typ_cyto_dom_N"/>
</dbReference>
<dbReference type="EC" id="3.6.3.-" evidence="13"/>
<dbReference type="PRINTS" id="PR00120">
    <property type="entry name" value="HATPASE"/>
</dbReference>
<keyword evidence="7" id="KW-1278">Translocase</keyword>
<reference evidence="13 14" key="1">
    <citation type="submission" date="2022-06" db="EMBL/GenBank/DDBJ databases">
        <title>Runella sp. S5 genome sequencing.</title>
        <authorList>
            <person name="Park S."/>
        </authorList>
    </citation>
    <scope>NUCLEOTIDE SEQUENCE [LARGE SCALE GENOMIC DNA]</scope>
    <source>
        <strain evidence="13 14">S5</strain>
    </source>
</reference>
<dbReference type="InterPro" id="IPR008250">
    <property type="entry name" value="ATPase_P-typ_transduc_dom_A_sf"/>
</dbReference>
<dbReference type="Gene3D" id="3.40.1110.10">
    <property type="entry name" value="Calcium-transporting ATPase, cytoplasmic domain N"/>
    <property type="match status" value="1"/>
</dbReference>
<comment type="similarity">
    <text evidence="2 10">Belongs to the cation transport ATPase (P-type) (TC 3.A.3) family. Type IB subfamily.</text>
</comment>
<feature type="transmembrane region" description="Helical" evidence="10">
    <location>
        <begin position="334"/>
        <end position="361"/>
    </location>
</feature>
<protein>
    <submittedName>
        <fullName evidence="13">Copper-translocating P-type ATPase</fullName>
        <ecNumber evidence="13">3.6.3.-</ecNumber>
    </submittedName>
</protein>
<evidence type="ECO:0000256" key="3">
    <source>
        <dbReference type="ARBA" id="ARBA00022692"/>
    </source>
</evidence>
<dbReference type="EMBL" id="JAMZEL010000024">
    <property type="protein sequence ID" value="MCP1386395.1"/>
    <property type="molecule type" value="Genomic_DNA"/>
</dbReference>
<dbReference type="Gene3D" id="2.70.150.10">
    <property type="entry name" value="Calcium-transporting ATPase, cytoplasmic transduction domain A"/>
    <property type="match status" value="1"/>
</dbReference>
<keyword evidence="5 10" id="KW-0547">Nucleotide-binding</keyword>
<dbReference type="InterPro" id="IPR018303">
    <property type="entry name" value="ATPase_P-typ_P_site"/>
</dbReference>
<dbReference type="PRINTS" id="PR00119">
    <property type="entry name" value="CATATPASE"/>
</dbReference>
<dbReference type="SFLD" id="SFLDF00027">
    <property type="entry name" value="p-type_atpase"/>
    <property type="match status" value="1"/>
</dbReference>
<keyword evidence="9 10" id="KW-0472">Membrane</keyword>
<dbReference type="SFLD" id="SFLDS00003">
    <property type="entry name" value="Haloacid_Dehalogenase"/>
    <property type="match status" value="1"/>
</dbReference>
<dbReference type="InterPro" id="IPR023214">
    <property type="entry name" value="HAD_sf"/>
</dbReference>
<feature type="transmembrane region" description="Helical" evidence="10">
    <location>
        <begin position="58"/>
        <end position="78"/>
    </location>
</feature>
<feature type="transmembrane region" description="Helical" evidence="10">
    <location>
        <begin position="90"/>
        <end position="108"/>
    </location>
</feature>
<evidence type="ECO:0000256" key="1">
    <source>
        <dbReference type="ARBA" id="ARBA00004127"/>
    </source>
</evidence>
<dbReference type="SUPFAM" id="SSF81665">
    <property type="entry name" value="Calcium ATPase, transmembrane domain M"/>
    <property type="match status" value="1"/>
</dbReference>
<dbReference type="SFLD" id="SFLDG00002">
    <property type="entry name" value="C1.7:_P-type_atpase_like"/>
    <property type="match status" value="1"/>
</dbReference>